<dbReference type="Pfam" id="PF00271">
    <property type="entry name" value="Helicase_C"/>
    <property type="match status" value="1"/>
</dbReference>
<proteinExistence type="evidence at transcript level"/>
<evidence type="ECO:0000313" key="13">
    <source>
        <dbReference type="EMBL" id="BAF44659.1"/>
    </source>
</evidence>
<dbReference type="CDD" id="cd18787">
    <property type="entry name" value="SF2_C_DEAD"/>
    <property type="match status" value="1"/>
</dbReference>
<reference evidence="13" key="1">
    <citation type="journal article" date="2007" name="Int. J. Parasitol.">
        <title>Expression of vasa (vas)-related genes in germ cells and specific interference with gene functions by double-stranded RNA in the monogenean, Neobenedenia girellae.</title>
        <authorList>
            <person name="Ohashi H."/>
            <person name="Umeda N."/>
            <person name="Hirazawa N."/>
            <person name="Ozaki Y."/>
            <person name="Miura C."/>
            <person name="Miura T."/>
        </authorList>
    </citation>
    <scope>NUCLEOTIDE SEQUENCE</scope>
</reference>
<dbReference type="EC" id="3.6.4.13" evidence="1"/>
<feature type="domain" description="DEAD-box RNA helicase Q" evidence="12">
    <location>
        <begin position="189"/>
        <end position="217"/>
    </location>
</feature>
<dbReference type="GO" id="GO:0005524">
    <property type="term" value="F:ATP binding"/>
    <property type="evidence" value="ECO:0007669"/>
    <property type="project" value="UniProtKB-KW"/>
</dbReference>
<feature type="domain" description="Helicase C-terminal" evidence="11">
    <location>
        <begin position="435"/>
        <end position="580"/>
    </location>
</feature>
<keyword evidence="2 8" id="KW-0547">Nucleotide-binding</keyword>
<dbReference type="SMART" id="SM00490">
    <property type="entry name" value="HELICc"/>
    <property type="match status" value="1"/>
</dbReference>
<evidence type="ECO:0000256" key="3">
    <source>
        <dbReference type="ARBA" id="ARBA00022801"/>
    </source>
</evidence>
<feature type="compositionally biased region" description="Basic and acidic residues" evidence="9">
    <location>
        <begin position="38"/>
        <end position="47"/>
    </location>
</feature>
<organism evidence="13">
    <name type="scientific">Neobenedenia girellae</name>
    <dbReference type="NCBI Taxonomy" id="280698"/>
    <lineage>
        <taxon>Eukaryota</taxon>
        <taxon>Metazoa</taxon>
        <taxon>Spiralia</taxon>
        <taxon>Lophotrochozoa</taxon>
        <taxon>Platyhelminthes</taxon>
        <taxon>Monogenea</taxon>
        <taxon>Monopisthocotylea</taxon>
        <taxon>Capsalidea</taxon>
        <taxon>Capsalidae</taxon>
        <taxon>Neobenedenia</taxon>
    </lineage>
</organism>
<feature type="domain" description="Helicase ATP-binding" evidence="10">
    <location>
        <begin position="220"/>
        <end position="408"/>
    </location>
</feature>
<name>A1IIT3_9PLAT</name>
<accession>A1IIT3</accession>
<evidence type="ECO:0000256" key="9">
    <source>
        <dbReference type="SAM" id="MobiDB-lite"/>
    </source>
</evidence>
<keyword evidence="4 8" id="KW-0347">Helicase</keyword>
<dbReference type="FunFam" id="3.40.50.300:FF:000008">
    <property type="entry name" value="ATP-dependent RNA helicase RhlB"/>
    <property type="match status" value="1"/>
</dbReference>
<dbReference type="SUPFAM" id="SSF52540">
    <property type="entry name" value="P-loop containing nucleoside triphosphate hydrolases"/>
    <property type="match status" value="1"/>
</dbReference>
<dbReference type="InterPro" id="IPR014001">
    <property type="entry name" value="Helicase_ATP-bd"/>
</dbReference>
<dbReference type="FunFam" id="3.40.50.300:FF:000397">
    <property type="entry name" value="Probable ATP-dependent RNA helicase DDX4"/>
    <property type="match status" value="1"/>
</dbReference>
<dbReference type="InterPro" id="IPR001650">
    <property type="entry name" value="Helicase_C-like"/>
</dbReference>
<dbReference type="GO" id="GO:0003724">
    <property type="term" value="F:RNA helicase activity"/>
    <property type="evidence" value="ECO:0007669"/>
    <property type="project" value="UniProtKB-EC"/>
</dbReference>
<protein>
    <recommendedName>
        <fullName evidence="1">RNA helicase</fullName>
        <ecNumber evidence="1">3.6.4.13</ecNumber>
    </recommendedName>
</protein>
<dbReference type="Gene3D" id="3.40.50.300">
    <property type="entry name" value="P-loop containing nucleotide triphosphate hydrolases"/>
    <property type="match status" value="2"/>
</dbReference>
<evidence type="ECO:0000259" key="12">
    <source>
        <dbReference type="PROSITE" id="PS51195"/>
    </source>
</evidence>
<evidence type="ECO:0000256" key="4">
    <source>
        <dbReference type="ARBA" id="ARBA00022806"/>
    </source>
</evidence>
<dbReference type="InterPro" id="IPR000629">
    <property type="entry name" value="RNA-helicase_DEAD-box_CS"/>
</dbReference>
<dbReference type="PROSITE" id="PS51195">
    <property type="entry name" value="Q_MOTIF"/>
    <property type="match status" value="1"/>
</dbReference>
<comment type="catalytic activity">
    <reaction evidence="6">
        <text>ATP + H2O = ADP + phosphate + H(+)</text>
        <dbReference type="Rhea" id="RHEA:13065"/>
        <dbReference type="ChEBI" id="CHEBI:15377"/>
        <dbReference type="ChEBI" id="CHEBI:15378"/>
        <dbReference type="ChEBI" id="CHEBI:30616"/>
        <dbReference type="ChEBI" id="CHEBI:43474"/>
        <dbReference type="ChEBI" id="CHEBI:456216"/>
        <dbReference type="EC" id="3.6.4.13"/>
    </reaction>
</comment>
<dbReference type="Pfam" id="PF00270">
    <property type="entry name" value="DEAD"/>
    <property type="match status" value="1"/>
</dbReference>
<dbReference type="InterPro" id="IPR011545">
    <property type="entry name" value="DEAD/DEAH_box_helicase_dom"/>
</dbReference>
<feature type="compositionally biased region" description="Polar residues" evidence="9">
    <location>
        <begin position="576"/>
        <end position="589"/>
    </location>
</feature>
<comment type="similarity">
    <text evidence="8">Belongs to the DEAD box helicase family.</text>
</comment>
<evidence type="ECO:0000256" key="7">
    <source>
        <dbReference type="PROSITE-ProRule" id="PRU00552"/>
    </source>
</evidence>
<dbReference type="PROSITE" id="PS51192">
    <property type="entry name" value="HELICASE_ATP_BIND_1"/>
    <property type="match status" value="1"/>
</dbReference>
<evidence type="ECO:0000256" key="2">
    <source>
        <dbReference type="ARBA" id="ARBA00022741"/>
    </source>
</evidence>
<dbReference type="PROSITE" id="PS00039">
    <property type="entry name" value="DEAD_ATP_HELICASE"/>
    <property type="match status" value="1"/>
</dbReference>
<keyword evidence="5 8" id="KW-0067">ATP-binding</keyword>
<dbReference type="InterPro" id="IPR027417">
    <property type="entry name" value="P-loop_NTPase"/>
</dbReference>
<dbReference type="InterPro" id="IPR014014">
    <property type="entry name" value="RNA_helicase_DEAD_Q_motif"/>
</dbReference>
<evidence type="ECO:0000256" key="6">
    <source>
        <dbReference type="ARBA" id="ARBA00047984"/>
    </source>
</evidence>
<feature type="short sequence motif" description="Q motif" evidence="7">
    <location>
        <begin position="189"/>
        <end position="217"/>
    </location>
</feature>
<evidence type="ECO:0000259" key="10">
    <source>
        <dbReference type="PROSITE" id="PS51192"/>
    </source>
</evidence>
<gene>
    <name evidence="13" type="primary">Ngvlg1</name>
</gene>
<evidence type="ECO:0000259" key="11">
    <source>
        <dbReference type="PROSITE" id="PS51194"/>
    </source>
</evidence>
<dbReference type="SMART" id="SM00487">
    <property type="entry name" value="DEXDc"/>
    <property type="match status" value="1"/>
</dbReference>
<dbReference type="GO" id="GO:0003676">
    <property type="term" value="F:nucleic acid binding"/>
    <property type="evidence" value="ECO:0007669"/>
    <property type="project" value="InterPro"/>
</dbReference>
<evidence type="ECO:0000256" key="8">
    <source>
        <dbReference type="RuleBase" id="RU000492"/>
    </source>
</evidence>
<dbReference type="PROSITE" id="PS51194">
    <property type="entry name" value="HELICASE_CTER"/>
    <property type="match status" value="1"/>
</dbReference>
<feature type="region of interest" description="Disordered" evidence="9">
    <location>
        <begin position="576"/>
        <end position="637"/>
    </location>
</feature>
<sequence>MSNDFQDYQDGLNAGLSSMNIRSESSLTAKPYQPPHLRNQDDHKMRYNDNSYEQNDDYTYMQKPYTNSGDYNSRGRRGGYQNRGGERGYRRGSNFNGYSRGGNRSFDANGSVNNRNFKSFDANYQNRSFNNYRNDYVNKKDWNEQKPRDDREESEIFKNSNTGIRFDDYDNIPVSVTGPNYDANENILQCFTDLDLHKIIRDNVELARYSRPTPVQKYAVPIIAAGRDLMACAQTGSGKTAAFLIPMLNNMFVHGPADSLDRCNEEDRRAQFPTGLVIAPTRELASQIYDEAKKFSYRSHVRPCVVYGGAAIKGQLSDLSRGCNVIFATPGRLIDIIDRGKLKLDCCRFLVLDEADRMLDMGFEPQIREIIQRYMPNGDNRQTLMFSATFPPQIQNLAKDFLKSYIFLSVGRVGSTSENITQSLVWVEEVDKRNALLDFIDFTKEDNLTLVFVETKRGADSLEEFLYNREFSVSSIHGDRTQDERERALKNFRSGKTPIMVATAVAARGLDIPNVKHVINYDLPNDIDEYVHRIGRTGRVGNLGKATSFFNDKNKNLARDLVELLEEANQEVPSWLRTSGYDNRSNQSFHRNRGRRGGNGNFGGRDFRQGYQKSYGNGNGGEPNSRNNGRFNFGGGQNNVPSNGGLVGGGAAYYLPSNNNNGAGKDIWWN</sequence>
<keyword evidence="3 8" id="KW-0378">Hydrolase</keyword>
<feature type="region of interest" description="Disordered" evidence="9">
    <location>
        <begin position="24"/>
        <end position="112"/>
    </location>
</feature>
<dbReference type="GO" id="GO:0016787">
    <property type="term" value="F:hydrolase activity"/>
    <property type="evidence" value="ECO:0007669"/>
    <property type="project" value="UniProtKB-KW"/>
</dbReference>
<dbReference type="AlphaFoldDB" id="A1IIT3"/>
<dbReference type="PANTHER" id="PTHR47958">
    <property type="entry name" value="ATP-DEPENDENT RNA HELICASE DBP3"/>
    <property type="match status" value="1"/>
</dbReference>
<evidence type="ECO:0000256" key="1">
    <source>
        <dbReference type="ARBA" id="ARBA00012552"/>
    </source>
</evidence>
<evidence type="ECO:0000256" key="5">
    <source>
        <dbReference type="ARBA" id="ARBA00022840"/>
    </source>
</evidence>
<dbReference type="EMBL" id="AB265785">
    <property type="protein sequence ID" value="BAF44659.1"/>
    <property type="molecule type" value="mRNA"/>
</dbReference>